<protein>
    <submittedName>
        <fullName evidence="2">Uncharacterized protein</fullName>
    </submittedName>
</protein>
<keyword evidence="3" id="KW-1185">Reference proteome</keyword>
<dbReference type="EMBL" id="CP071448">
    <property type="protein sequence ID" value="QSW90726.1"/>
    <property type="molecule type" value="Genomic_DNA"/>
</dbReference>
<evidence type="ECO:0000256" key="1">
    <source>
        <dbReference type="SAM" id="Phobius"/>
    </source>
</evidence>
<sequence length="70" mass="7767">MEEIAIFSAVVFLIFVCIGFGYVKGYSAAIAKDSDLPDQYCFQCEFEMPVKVKNGNVRCSNCGMRHGNFG</sequence>
<keyword evidence="1" id="KW-1133">Transmembrane helix</keyword>
<organism evidence="2 3">
    <name type="scientific">Flavobacterium endoglycinae</name>
    <dbReference type="NCBI Taxonomy" id="2816357"/>
    <lineage>
        <taxon>Bacteria</taxon>
        <taxon>Pseudomonadati</taxon>
        <taxon>Bacteroidota</taxon>
        <taxon>Flavobacteriia</taxon>
        <taxon>Flavobacteriales</taxon>
        <taxon>Flavobacteriaceae</taxon>
        <taxon>Flavobacterium</taxon>
    </lineage>
</organism>
<keyword evidence="1" id="KW-0472">Membrane</keyword>
<dbReference type="RefSeq" id="WP_207297875.1">
    <property type="nucleotide sequence ID" value="NZ_CP071448.1"/>
</dbReference>
<gene>
    <name evidence="2" type="ORF">J0383_07920</name>
</gene>
<reference evidence="2 3" key="1">
    <citation type="submission" date="2021-03" db="EMBL/GenBank/DDBJ databases">
        <title>Flavobacterium kribbensis sp. nov, an endophytic bacteria, isolated from soybean.</title>
        <authorList>
            <person name="Lee J."/>
            <person name="Seo J."/>
        </authorList>
    </citation>
    <scope>NUCLEOTIDE SEQUENCE [LARGE SCALE GENOMIC DNA]</scope>
    <source>
        <strain evidence="2 3">BB8</strain>
    </source>
</reference>
<accession>A0ABX7QI26</accession>
<proteinExistence type="predicted"/>
<name>A0ABX7QI26_9FLAO</name>
<evidence type="ECO:0000313" key="3">
    <source>
        <dbReference type="Proteomes" id="UP000663440"/>
    </source>
</evidence>
<dbReference type="Proteomes" id="UP000663440">
    <property type="component" value="Chromosome"/>
</dbReference>
<evidence type="ECO:0000313" key="2">
    <source>
        <dbReference type="EMBL" id="QSW90726.1"/>
    </source>
</evidence>
<feature type="transmembrane region" description="Helical" evidence="1">
    <location>
        <begin position="6"/>
        <end position="23"/>
    </location>
</feature>
<keyword evidence="1" id="KW-0812">Transmembrane</keyword>